<dbReference type="Proteomes" id="UP000001219">
    <property type="component" value="Chromosome"/>
</dbReference>
<evidence type="ECO:0000313" key="1">
    <source>
        <dbReference type="EMBL" id="ACY19753.1"/>
    </source>
</evidence>
<dbReference type="KEGG" id="gbr:Gbro_0419"/>
<sequence length="72" mass="8018">MTAESFDPERISSPDMRAMFTFLSGDGYSVDIPALHERFPDVGWQSSPSGRQRRFGAELLSRYSAGWPSTAC</sequence>
<dbReference type="AlphaFoldDB" id="D0LDD3"/>
<name>D0LDD3_GORB4</name>
<evidence type="ECO:0000313" key="2">
    <source>
        <dbReference type="Proteomes" id="UP000001219"/>
    </source>
</evidence>
<organism evidence="1 2">
    <name type="scientific">Gordonia bronchialis (strain ATCC 25592 / DSM 43247 / BCRC 13721 / JCM 3198 / KCTC 3076 / NBRC 16047 / NCTC 10667)</name>
    <name type="common">Rhodococcus bronchialis</name>
    <dbReference type="NCBI Taxonomy" id="526226"/>
    <lineage>
        <taxon>Bacteria</taxon>
        <taxon>Bacillati</taxon>
        <taxon>Actinomycetota</taxon>
        <taxon>Actinomycetes</taxon>
        <taxon>Mycobacteriales</taxon>
        <taxon>Gordoniaceae</taxon>
        <taxon>Gordonia</taxon>
    </lineage>
</organism>
<dbReference type="eggNOG" id="COG0702">
    <property type="taxonomic scope" value="Bacteria"/>
</dbReference>
<dbReference type="EMBL" id="CP001802">
    <property type="protein sequence ID" value="ACY19753.1"/>
    <property type="molecule type" value="Genomic_DNA"/>
</dbReference>
<proteinExistence type="predicted"/>
<reference evidence="2" key="1">
    <citation type="submission" date="2009-10" db="EMBL/GenBank/DDBJ databases">
        <title>The complete chromosome of Gordonia bronchialis DSM 43247.</title>
        <authorList>
            <consortium name="US DOE Joint Genome Institute (JGI-PGF)"/>
            <person name="Lucas S."/>
            <person name="Copeland A."/>
            <person name="Lapidus A."/>
            <person name="Glavina del Rio T."/>
            <person name="Dalin E."/>
            <person name="Tice H."/>
            <person name="Bruce D."/>
            <person name="Goodwin L."/>
            <person name="Pitluck S."/>
            <person name="Kyrpides N."/>
            <person name="Mavromatis K."/>
            <person name="Ivanova N."/>
            <person name="Ovchinnikova G."/>
            <person name="Saunders E."/>
            <person name="Brettin T."/>
            <person name="Detter J.C."/>
            <person name="Han C."/>
            <person name="Larimer F."/>
            <person name="Land M."/>
            <person name="Hauser L."/>
            <person name="Markowitz V."/>
            <person name="Cheng J.-F."/>
            <person name="Hugenholtz P."/>
            <person name="Woyke T."/>
            <person name="Wu D."/>
            <person name="Jando M."/>
            <person name="Schneider S."/>
            <person name="Goeker M."/>
            <person name="Klenk H.-P."/>
            <person name="Eisen J.A."/>
        </authorList>
    </citation>
    <scope>NUCLEOTIDE SEQUENCE [LARGE SCALE GENOMIC DNA]</scope>
    <source>
        <strain evidence="2">ATCC 25592 / DSM 43247 / BCRC 13721 / JCM 3198 / KCTC 3076 / NBRC 16047 / NCTC 10667</strain>
    </source>
</reference>
<accession>D0LDD3</accession>
<dbReference type="HOGENOM" id="CLU_2716747_0_0_11"/>
<dbReference type="STRING" id="526226.Gbro_0419"/>
<reference evidence="1 2" key="2">
    <citation type="journal article" date="2010" name="Stand. Genomic Sci.">
        <title>Complete genome sequence of Gordonia bronchialis type strain (3410).</title>
        <authorList>
            <person name="Ivanova N."/>
            <person name="Sikorski J."/>
            <person name="Jando M."/>
            <person name="Lapidus A."/>
            <person name="Nolan M."/>
            <person name="Lucas S."/>
            <person name="Del Rio T.G."/>
            <person name="Tice H."/>
            <person name="Copeland A."/>
            <person name="Cheng J.F."/>
            <person name="Chen F."/>
            <person name="Bruce D."/>
            <person name="Goodwin L."/>
            <person name="Pitluck S."/>
            <person name="Mavromatis K."/>
            <person name="Ovchinnikova G."/>
            <person name="Pati A."/>
            <person name="Chen A."/>
            <person name="Palaniappan K."/>
            <person name="Land M."/>
            <person name="Hauser L."/>
            <person name="Chang Y.J."/>
            <person name="Jeffries C.D."/>
            <person name="Chain P."/>
            <person name="Saunders E."/>
            <person name="Han C."/>
            <person name="Detter J.C."/>
            <person name="Brettin T."/>
            <person name="Rohde M."/>
            <person name="Goker M."/>
            <person name="Bristow J."/>
            <person name="Eisen J.A."/>
            <person name="Markowitz V."/>
            <person name="Hugenholtz P."/>
            <person name="Klenk H.P."/>
            <person name="Kyrpides N.C."/>
        </authorList>
    </citation>
    <scope>NUCLEOTIDE SEQUENCE [LARGE SCALE GENOMIC DNA]</scope>
    <source>
        <strain evidence="2">ATCC 25592 / DSM 43247 / BCRC 13721 / JCM 3198 / KCTC 3076 / NBRC 16047 / NCTC 10667</strain>
    </source>
</reference>
<protein>
    <submittedName>
        <fullName evidence="1">Uncharacterized protein</fullName>
    </submittedName>
</protein>
<keyword evidence="2" id="KW-1185">Reference proteome</keyword>
<gene>
    <name evidence="1" type="ordered locus">Gbro_0419</name>
</gene>